<accession>A0A267HQM8</accession>
<dbReference type="InterPro" id="IPR036388">
    <property type="entry name" value="WH-like_DNA-bd_sf"/>
</dbReference>
<proteinExistence type="predicted"/>
<evidence type="ECO:0000313" key="1">
    <source>
        <dbReference type="EMBL" id="PAA99817.1"/>
    </source>
</evidence>
<name>A0A267HQM8_9ENTE</name>
<comment type="caution">
    <text evidence="1">The sequence shown here is derived from an EMBL/GenBank/DDBJ whole genome shotgun (WGS) entry which is preliminary data.</text>
</comment>
<dbReference type="RefSeq" id="WP_095007188.1">
    <property type="nucleotide sequence ID" value="NZ_LHUG01000018.1"/>
</dbReference>
<sequence length="162" mass="19077">MKDLNKNSDYELPLELELIFDNKKLDMFEYIVIIFLATSQFKKRSVSIEQMVYYYTIFFSLNSKSKTPLIYKYNKDMKKIGEYLISLSSLKLVEVIGTVDQPLNRIKVKLTNYGKEFIESIESETLLSFISDIANVMEEYSYDKNSPYLSKILYEGWTTNEN</sequence>
<reference evidence="1 2" key="1">
    <citation type="submission" date="2015-08" db="EMBL/GenBank/DDBJ databases">
        <title>Enterococcus genome sequence.</title>
        <authorList>
            <person name="Acedo J.Z."/>
            <person name="Vederas J.C."/>
        </authorList>
    </citation>
    <scope>NUCLEOTIDE SEQUENCE [LARGE SCALE GENOMIC DNA]</scope>
    <source>
        <strain evidence="1 2">49</strain>
    </source>
</reference>
<organism evidence="1 2">
    <name type="scientific">Enterococcus canintestini</name>
    <dbReference type="NCBI Taxonomy" id="317010"/>
    <lineage>
        <taxon>Bacteria</taxon>
        <taxon>Bacillati</taxon>
        <taxon>Bacillota</taxon>
        <taxon>Bacilli</taxon>
        <taxon>Lactobacillales</taxon>
        <taxon>Enterococcaceae</taxon>
        <taxon>Enterococcus</taxon>
    </lineage>
</organism>
<dbReference type="Gene3D" id="1.10.10.10">
    <property type="entry name" value="Winged helix-like DNA-binding domain superfamily/Winged helix DNA-binding domain"/>
    <property type="match status" value="1"/>
</dbReference>
<gene>
    <name evidence="1" type="ORF">AKL21_12685</name>
</gene>
<keyword evidence="2" id="KW-1185">Reference proteome</keyword>
<dbReference type="AlphaFoldDB" id="A0A267HQM8"/>
<dbReference type="EMBL" id="LHUG01000018">
    <property type="protein sequence ID" value="PAA99817.1"/>
    <property type="molecule type" value="Genomic_DNA"/>
</dbReference>
<dbReference type="Proteomes" id="UP000216797">
    <property type="component" value="Unassembled WGS sequence"/>
</dbReference>
<evidence type="ECO:0000313" key="2">
    <source>
        <dbReference type="Proteomes" id="UP000216797"/>
    </source>
</evidence>
<protein>
    <submittedName>
        <fullName evidence="1">Uncharacterized protein</fullName>
    </submittedName>
</protein>